<dbReference type="Proteomes" id="UP000308600">
    <property type="component" value="Unassembled WGS sequence"/>
</dbReference>
<keyword evidence="2" id="KW-1185">Reference proteome</keyword>
<organism evidence="1 2">
    <name type="scientific">Pluteus cervinus</name>
    <dbReference type="NCBI Taxonomy" id="181527"/>
    <lineage>
        <taxon>Eukaryota</taxon>
        <taxon>Fungi</taxon>
        <taxon>Dikarya</taxon>
        <taxon>Basidiomycota</taxon>
        <taxon>Agaricomycotina</taxon>
        <taxon>Agaricomycetes</taxon>
        <taxon>Agaricomycetidae</taxon>
        <taxon>Agaricales</taxon>
        <taxon>Pluteineae</taxon>
        <taxon>Pluteaceae</taxon>
        <taxon>Pluteus</taxon>
    </lineage>
</organism>
<accession>A0ACD3AQM6</accession>
<proteinExistence type="predicted"/>
<reference evidence="1 2" key="1">
    <citation type="journal article" date="2019" name="Nat. Ecol. Evol.">
        <title>Megaphylogeny resolves global patterns of mushroom evolution.</title>
        <authorList>
            <person name="Varga T."/>
            <person name="Krizsan K."/>
            <person name="Foldi C."/>
            <person name="Dima B."/>
            <person name="Sanchez-Garcia M."/>
            <person name="Sanchez-Ramirez S."/>
            <person name="Szollosi G.J."/>
            <person name="Szarkandi J.G."/>
            <person name="Papp V."/>
            <person name="Albert L."/>
            <person name="Andreopoulos W."/>
            <person name="Angelini C."/>
            <person name="Antonin V."/>
            <person name="Barry K.W."/>
            <person name="Bougher N.L."/>
            <person name="Buchanan P."/>
            <person name="Buyck B."/>
            <person name="Bense V."/>
            <person name="Catcheside P."/>
            <person name="Chovatia M."/>
            <person name="Cooper J."/>
            <person name="Damon W."/>
            <person name="Desjardin D."/>
            <person name="Finy P."/>
            <person name="Geml J."/>
            <person name="Haridas S."/>
            <person name="Hughes K."/>
            <person name="Justo A."/>
            <person name="Karasinski D."/>
            <person name="Kautmanova I."/>
            <person name="Kiss B."/>
            <person name="Kocsube S."/>
            <person name="Kotiranta H."/>
            <person name="LaButti K.M."/>
            <person name="Lechner B.E."/>
            <person name="Liimatainen K."/>
            <person name="Lipzen A."/>
            <person name="Lukacs Z."/>
            <person name="Mihaltcheva S."/>
            <person name="Morgado L.N."/>
            <person name="Niskanen T."/>
            <person name="Noordeloos M.E."/>
            <person name="Ohm R.A."/>
            <person name="Ortiz-Santana B."/>
            <person name="Ovrebo C."/>
            <person name="Racz N."/>
            <person name="Riley R."/>
            <person name="Savchenko A."/>
            <person name="Shiryaev A."/>
            <person name="Soop K."/>
            <person name="Spirin V."/>
            <person name="Szebenyi C."/>
            <person name="Tomsovsky M."/>
            <person name="Tulloss R.E."/>
            <person name="Uehling J."/>
            <person name="Grigoriev I.V."/>
            <person name="Vagvolgyi C."/>
            <person name="Papp T."/>
            <person name="Martin F.M."/>
            <person name="Miettinen O."/>
            <person name="Hibbett D.S."/>
            <person name="Nagy L.G."/>
        </authorList>
    </citation>
    <scope>NUCLEOTIDE SEQUENCE [LARGE SCALE GENOMIC DNA]</scope>
    <source>
        <strain evidence="1 2">NL-1719</strain>
    </source>
</reference>
<sequence>MPIFLMDLKIKIAEEVIIRTSDLNSNQRSLLRYNLRLPSKFASHFYHLLRLIIGLAIGFPAVGVRRRSDSLYKTSGVSDNGASWIVEMLKCLKDFQMKIFECEIVVDEKLLSRGAQKKVSFEIEEERKGVTAEKAREYKDEKIAV</sequence>
<gene>
    <name evidence="1" type="ORF">BDN72DRAFT_858812</name>
</gene>
<evidence type="ECO:0000313" key="1">
    <source>
        <dbReference type="EMBL" id="TFK67841.1"/>
    </source>
</evidence>
<protein>
    <submittedName>
        <fullName evidence="1">Uncharacterized protein</fullName>
    </submittedName>
</protein>
<evidence type="ECO:0000313" key="2">
    <source>
        <dbReference type="Proteomes" id="UP000308600"/>
    </source>
</evidence>
<dbReference type="EMBL" id="ML208365">
    <property type="protein sequence ID" value="TFK67841.1"/>
    <property type="molecule type" value="Genomic_DNA"/>
</dbReference>
<name>A0ACD3AQM6_9AGAR</name>